<keyword evidence="1" id="KW-0812">Transmembrane</keyword>
<feature type="transmembrane region" description="Helical" evidence="1">
    <location>
        <begin position="46"/>
        <end position="70"/>
    </location>
</feature>
<keyword evidence="1" id="KW-0472">Membrane</keyword>
<proteinExistence type="predicted"/>
<accession>A0A834JFB1</accession>
<protein>
    <submittedName>
        <fullName evidence="2">Uncharacterized protein</fullName>
    </submittedName>
</protein>
<evidence type="ECO:0000256" key="1">
    <source>
        <dbReference type="SAM" id="Phobius"/>
    </source>
</evidence>
<name>A0A834JFB1_VESPE</name>
<evidence type="ECO:0000313" key="2">
    <source>
        <dbReference type="EMBL" id="KAF7387568.1"/>
    </source>
</evidence>
<sequence>MSKGRTPWRGMLGQLDSEDEAIIFSAPEARYASMRISLNRSNADSFALLSDLLLLLLFLLLLLLLPLLLLKVSTILLSSLRDLPKPAAST</sequence>
<dbReference type="AlphaFoldDB" id="A0A834JFB1"/>
<dbReference type="Proteomes" id="UP000600918">
    <property type="component" value="Unassembled WGS sequence"/>
</dbReference>
<keyword evidence="1" id="KW-1133">Transmembrane helix</keyword>
<comment type="caution">
    <text evidence="2">The sequence shown here is derived from an EMBL/GenBank/DDBJ whole genome shotgun (WGS) entry which is preliminary data.</text>
</comment>
<dbReference type="EMBL" id="JACSDY010000025">
    <property type="protein sequence ID" value="KAF7387568.1"/>
    <property type="molecule type" value="Genomic_DNA"/>
</dbReference>
<evidence type="ECO:0000313" key="3">
    <source>
        <dbReference type="Proteomes" id="UP000600918"/>
    </source>
</evidence>
<organism evidence="2 3">
    <name type="scientific">Vespula pensylvanica</name>
    <name type="common">Western yellow jacket</name>
    <name type="synonym">Wasp</name>
    <dbReference type="NCBI Taxonomy" id="30213"/>
    <lineage>
        <taxon>Eukaryota</taxon>
        <taxon>Metazoa</taxon>
        <taxon>Ecdysozoa</taxon>
        <taxon>Arthropoda</taxon>
        <taxon>Hexapoda</taxon>
        <taxon>Insecta</taxon>
        <taxon>Pterygota</taxon>
        <taxon>Neoptera</taxon>
        <taxon>Endopterygota</taxon>
        <taxon>Hymenoptera</taxon>
        <taxon>Apocrita</taxon>
        <taxon>Aculeata</taxon>
        <taxon>Vespoidea</taxon>
        <taxon>Vespidae</taxon>
        <taxon>Vespinae</taxon>
        <taxon>Vespula</taxon>
    </lineage>
</organism>
<keyword evidence="3" id="KW-1185">Reference proteome</keyword>
<gene>
    <name evidence="2" type="ORF">H0235_018290</name>
</gene>
<reference evidence="2" key="1">
    <citation type="journal article" date="2020" name="G3 (Bethesda)">
        <title>High-Quality Assemblies for Three Invasive Social Wasps from the &lt;i&gt;Vespula&lt;/i&gt; Genus.</title>
        <authorList>
            <person name="Harrop T.W.R."/>
            <person name="Guhlin J."/>
            <person name="McLaughlin G.M."/>
            <person name="Permina E."/>
            <person name="Stockwell P."/>
            <person name="Gilligan J."/>
            <person name="Le Lec M.F."/>
            <person name="Gruber M.A.M."/>
            <person name="Quinn O."/>
            <person name="Lovegrove M."/>
            <person name="Duncan E.J."/>
            <person name="Remnant E.J."/>
            <person name="Van Eeckhoven J."/>
            <person name="Graham B."/>
            <person name="Knapp R.A."/>
            <person name="Langford K.W."/>
            <person name="Kronenberg Z."/>
            <person name="Press M.O."/>
            <person name="Eacker S.M."/>
            <person name="Wilson-Rankin E.E."/>
            <person name="Purcell J."/>
            <person name="Lester P.J."/>
            <person name="Dearden P.K."/>
        </authorList>
    </citation>
    <scope>NUCLEOTIDE SEQUENCE</scope>
    <source>
        <strain evidence="2">Volc-1</strain>
    </source>
</reference>